<gene>
    <name evidence="1" type="ORF">DesU5LDRAFT_0559</name>
</gene>
<proteinExistence type="predicted"/>
<sequence length="54" mass="6306">MEIGWYLRLSRARELEFLVAPNARPILDDQLATVSGWRLAVETENGFLRARFTR</sequence>
<dbReference type="eggNOG" id="ENOG50318GH">
    <property type="taxonomic scope" value="Bacteria"/>
</dbReference>
<dbReference type="HOGENOM" id="CLU_2914970_0_0_7"/>
<name>I2PXK8_9BACT</name>
<reference evidence="1" key="1">
    <citation type="submission" date="2011-11" db="EMBL/GenBank/DDBJ databases">
        <title>Improved High-Quality Draft sequence of Desulfovibrio sp. U5L.</title>
        <authorList>
            <consortium name="US DOE Joint Genome Institute"/>
            <person name="Lucas S."/>
            <person name="Han J."/>
            <person name="Lapidus A."/>
            <person name="Cheng J.-F."/>
            <person name="Goodwin L."/>
            <person name="Pitluck S."/>
            <person name="Peters L."/>
            <person name="Ovchinnikova G."/>
            <person name="Held B."/>
            <person name="Detter J.C."/>
            <person name="Han C."/>
            <person name="Tapia R."/>
            <person name="Land M."/>
            <person name="Hauser L."/>
            <person name="Kyrpides N."/>
            <person name="Ivanova N."/>
            <person name="Pagani I."/>
            <person name="Gabster J."/>
            <person name="Walker C."/>
            <person name="Stolyar S."/>
            <person name="Stahl D."/>
            <person name="Arkin A."/>
            <person name="Dehal P."/>
            <person name="Hazen T."/>
            <person name="Woyke T."/>
        </authorList>
    </citation>
    <scope>NUCLEOTIDE SEQUENCE [LARGE SCALE GENOMIC DNA]</scope>
    <source>
        <strain evidence="1">U5L</strain>
    </source>
</reference>
<organism evidence="1">
    <name type="scientific">Desulfovibrio sp. U5L</name>
    <dbReference type="NCBI Taxonomy" id="596152"/>
    <lineage>
        <taxon>Bacteria</taxon>
        <taxon>Pseudomonadati</taxon>
        <taxon>Thermodesulfobacteriota</taxon>
        <taxon>Desulfovibrionia</taxon>
        <taxon>Desulfovibrionales</taxon>
        <taxon>Desulfovibrionaceae</taxon>
        <taxon>Desulfovibrio</taxon>
    </lineage>
</organism>
<evidence type="ECO:0000313" key="1">
    <source>
        <dbReference type="EMBL" id="EIG52264.1"/>
    </source>
</evidence>
<dbReference type="EMBL" id="JH600068">
    <property type="protein sequence ID" value="EIG52264.1"/>
    <property type="molecule type" value="Genomic_DNA"/>
</dbReference>
<protein>
    <submittedName>
        <fullName evidence="1">Uncharacterized protein</fullName>
    </submittedName>
</protein>
<accession>I2PXK8</accession>
<dbReference type="AlphaFoldDB" id="I2PXK8"/>